<dbReference type="InterPro" id="IPR018946">
    <property type="entry name" value="PhoD-like_MPP"/>
</dbReference>
<dbReference type="EMBL" id="RKHO01000001">
    <property type="protein sequence ID" value="ROR90748.1"/>
    <property type="molecule type" value="Genomic_DNA"/>
</dbReference>
<dbReference type="Pfam" id="PF25077">
    <property type="entry name" value="DUF7800"/>
    <property type="match status" value="1"/>
</dbReference>
<dbReference type="AlphaFoldDB" id="A0A3N2CTM2"/>
<dbReference type="InterPro" id="IPR038607">
    <property type="entry name" value="PhoD-like_sf"/>
</dbReference>
<dbReference type="Pfam" id="PF09423">
    <property type="entry name" value="PhoD"/>
    <property type="match status" value="1"/>
</dbReference>
<gene>
    <name evidence="4" type="ORF">EDD33_1596</name>
</gene>
<dbReference type="PANTHER" id="PTHR37031:SF2">
    <property type="entry name" value="PHOD-LIKE PHOSPHATASE METALLOPHOSPHATASE DOMAIN-CONTAINING PROTEIN"/>
    <property type="match status" value="1"/>
</dbReference>
<reference evidence="4 5" key="1">
    <citation type="submission" date="2018-11" db="EMBL/GenBank/DDBJ databases">
        <title>Sequencing the genomes of 1000 actinobacteria strains.</title>
        <authorList>
            <person name="Klenk H.-P."/>
        </authorList>
    </citation>
    <scope>NUCLEOTIDE SEQUENCE [LARGE SCALE GENOMIC DNA]</scope>
    <source>
        <strain evidence="4 5">DSM 12652</strain>
    </source>
</reference>
<dbReference type="InterPro" id="IPR056702">
    <property type="entry name" value="DUF7800"/>
</dbReference>
<name>A0A3N2CTM2_9ACTN</name>
<evidence type="ECO:0000313" key="5">
    <source>
        <dbReference type="Proteomes" id="UP000281738"/>
    </source>
</evidence>
<feature type="domain" description="DUF7800" evidence="3">
    <location>
        <begin position="25"/>
        <end position="108"/>
    </location>
</feature>
<evidence type="ECO:0000256" key="1">
    <source>
        <dbReference type="SAM" id="MobiDB-lite"/>
    </source>
</evidence>
<evidence type="ECO:0000259" key="3">
    <source>
        <dbReference type="Pfam" id="PF25077"/>
    </source>
</evidence>
<evidence type="ECO:0000313" key="4">
    <source>
        <dbReference type="EMBL" id="ROR90748.1"/>
    </source>
</evidence>
<dbReference type="RefSeq" id="WP_123389894.1">
    <property type="nucleotide sequence ID" value="NZ_RKHO01000001.1"/>
</dbReference>
<feature type="domain" description="PhoD-like phosphatase metallophosphatase" evidence="2">
    <location>
        <begin position="185"/>
        <end position="513"/>
    </location>
</feature>
<feature type="compositionally biased region" description="Basic and acidic residues" evidence="1">
    <location>
        <begin position="1"/>
        <end position="10"/>
    </location>
</feature>
<comment type="caution">
    <text evidence="4">The sequence shown here is derived from an EMBL/GenBank/DDBJ whole genome shotgun (WGS) entry which is preliminary data.</text>
</comment>
<dbReference type="OrthoDB" id="9795624at2"/>
<protein>
    <submittedName>
        <fullName evidence="4">PhoD-like phosphatase</fullName>
    </submittedName>
</protein>
<evidence type="ECO:0000259" key="2">
    <source>
        <dbReference type="Pfam" id="PF09423"/>
    </source>
</evidence>
<keyword evidence="5" id="KW-1185">Reference proteome</keyword>
<dbReference type="PANTHER" id="PTHR37031">
    <property type="entry name" value="METALLOPHOSPHATASE BINDING DOMAIN PROTEIN"/>
    <property type="match status" value="1"/>
</dbReference>
<dbReference type="CDD" id="cd07389">
    <property type="entry name" value="MPP_PhoD"/>
    <property type="match status" value="1"/>
</dbReference>
<dbReference type="InterPro" id="IPR029052">
    <property type="entry name" value="Metallo-depent_PP-like"/>
</dbReference>
<dbReference type="SUPFAM" id="SSF56300">
    <property type="entry name" value="Metallo-dependent phosphatases"/>
    <property type="match status" value="1"/>
</dbReference>
<dbReference type="Gene3D" id="3.60.21.70">
    <property type="entry name" value="PhoD-like phosphatase"/>
    <property type="match status" value="1"/>
</dbReference>
<sequence>MTPGREEARPDAASAHAPAGDRQRPELVLGPLLRFVDHTEAAVWVETDRACTVRVTAGAAGGEARTFGVHGHHYALVEVGGLEPGTVTAYDVELVVDGEPTRVWPPERHVAVGPTEDSAADATELDLPASVISTLRPGKPPRIAFGSCRTSVSHDRAGNATHGVDAMRAYALAMAGLTSDEQLRWPDLVVFLGDQVYADETTEAMREFISSRRDIDEPPGTELQDYEEYAHLYRLAWSDPANRWLLSTLPSLMIFDDHDVRDDWNTSHAWRQQMEQTEWWHGRIVAGLASYWVYQHVGNLSAEARGKDEIWQHVTAYGGPGELDLSSVLDGFAERVDAEPETYRWSYARDIEGSRLVVVDSRAARVLEADDRALLDDGELAWLDEQLQGDVDHLFVGTSLPWLLPPGLQHLEAFSEALAGGAWGRRGAKAGEWARQTVDLEHWGAFQETFRSVAEMVVQVATGERGRAPRTVTFLSGDVHHSYVSEVTRLADGDTRRLQSRVLQLVCSPIRNPLPRSMRYATAVLSYGVAGVLGRLASRSAHVEEPPFRWERLRGPWFDNNLAVAEVTEEGLLLSWSKGEVDGGDEHLPVLTRVCDVRLDAPAVAR</sequence>
<proteinExistence type="predicted"/>
<organism evidence="4 5">
    <name type="scientific">Nocardioides aurantiacus</name>
    <dbReference type="NCBI Taxonomy" id="86796"/>
    <lineage>
        <taxon>Bacteria</taxon>
        <taxon>Bacillati</taxon>
        <taxon>Actinomycetota</taxon>
        <taxon>Actinomycetes</taxon>
        <taxon>Propionibacteriales</taxon>
        <taxon>Nocardioidaceae</taxon>
        <taxon>Nocardioides</taxon>
    </lineage>
</organism>
<accession>A0A3N2CTM2</accession>
<dbReference type="Proteomes" id="UP000281738">
    <property type="component" value="Unassembled WGS sequence"/>
</dbReference>
<feature type="region of interest" description="Disordered" evidence="1">
    <location>
        <begin position="1"/>
        <end position="23"/>
    </location>
</feature>